<feature type="site" description="Transition state stabilizer" evidence="7">
    <location>
        <position position="22"/>
    </location>
</feature>
<dbReference type="NCBIfam" id="TIGR00453">
    <property type="entry name" value="ispD"/>
    <property type="match status" value="1"/>
</dbReference>
<dbReference type="InterPro" id="IPR050088">
    <property type="entry name" value="IspD/TarI_cytidylyltransf_bact"/>
</dbReference>
<dbReference type="RefSeq" id="WP_072780157.1">
    <property type="nucleotide sequence ID" value="NZ_FQXC01000011.1"/>
</dbReference>
<evidence type="ECO:0000313" key="8">
    <source>
        <dbReference type="EMBL" id="SHI06700.1"/>
    </source>
</evidence>
<keyword evidence="6 7" id="KW-0414">Isoprene biosynthesis</keyword>
<name>A0A1M5Y3Q0_9RHOB</name>
<dbReference type="InterPro" id="IPR034683">
    <property type="entry name" value="IspD/TarI"/>
</dbReference>
<sequence>MTNAALIVAAGRGSRMGAETPKQYLTLGEHAVLTHTIQAFLASDRIDCVRAVIHPEDYAPYTQATEDVTDPRLLPPVPGGATRAVSVRLGLEALAEVRPTHVLIHDAARPFCPPDLITRVIDALATAEGAFAALPVVDALWRTDGTKATTPVSREGLWRAQTPQAFRFDAILAAHRSGPEDAADDVAIARRAGLTVAVVDGSEENFKITRPADLDRAERLLAEWQS</sequence>
<accession>A0A1M5Y3Q0</accession>
<reference evidence="8 9" key="1">
    <citation type="submission" date="2016-11" db="EMBL/GenBank/DDBJ databases">
        <authorList>
            <person name="Jaros S."/>
            <person name="Januszkiewicz K."/>
            <person name="Wedrychowicz H."/>
        </authorList>
    </citation>
    <scope>NUCLEOTIDE SEQUENCE [LARGE SCALE GENOMIC DNA]</scope>
    <source>
        <strain evidence="8 9">DSM 29431</strain>
    </source>
</reference>
<dbReference type="InterPro" id="IPR018294">
    <property type="entry name" value="ISPD_synthase_CS"/>
</dbReference>
<dbReference type="UniPathway" id="UPA00056">
    <property type="reaction ID" value="UER00093"/>
</dbReference>
<keyword evidence="9" id="KW-1185">Reference proteome</keyword>
<keyword evidence="4 7" id="KW-0808">Transferase</keyword>
<protein>
    <recommendedName>
        <fullName evidence="7">2-C-methyl-D-erythritol 4-phosphate cytidylyltransferase</fullName>
        <ecNumber evidence="7">2.7.7.60</ecNumber>
    </recommendedName>
    <alternativeName>
        <fullName evidence="7">4-diphosphocytidyl-2C-methyl-D-erythritol synthase</fullName>
    </alternativeName>
    <alternativeName>
        <fullName evidence="7">MEP cytidylyltransferase</fullName>
        <shortName evidence="7">MCT</shortName>
    </alternativeName>
</protein>
<dbReference type="EC" id="2.7.7.60" evidence="7"/>
<dbReference type="HAMAP" id="MF_00108">
    <property type="entry name" value="IspD"/>
    <property type="match status" value="1"/>
</dbReference>
<dbReference type="InterPro" id="IPR001228">
    <property type="entry name" value="IspD"/>
</dbReference>
<dbReference type="Gene3D" id="3.90.550.10">
    <property type="entry name" value="Spore Coat Polysaccharide Biosynthesis Protein SpsA, Chain A"/>
    <property type="match status" value="1"/>
</dbReference>
<comment type="function">
    <text evidence="7">Catalyzes the formation of 4-diphosphocytidyl-2-C-methyl-D-erythritol from CTP and 2-C-methyl-D-erythritol 4-phosphate (MEP).</text>
</comment>
<evidence type="ECO:0000256" key="1">
    <source>
        <dbReference type="ARBA" id="ARBA00001282"/>
    </source>
</evidence>
<comment type="catalytic activity">
    <reaction evidence="1 7">
        <text>2-C-methyl-D-erythritol 4-phosphate + CTP + H(+) = 4-CDP-2-C-methyl-D-erythritol + diphosphate</text>
        <dbReference type="Rhea" id="RHEA:13429"/>
        <dbReference type="ChEBI" id="CHEBI:15378"/>
        <dbReference type="ChEBI" id="CHEBI:33019"/>
        <dbReference type="ChEBI" id="CHEBI:37563"/>
        <dbReference type="ChEBI" id="CHEBI:57823"/>
        <dbReference type="ChEBI" id="CHEBI:58262"/>
        <dbReference type="EC" id="2.7.7.60"/>
    </reaction>
</comment>
<comment type="pathway">
    <text evidence="2 7">Isoprenoid biosynthesis; isopentenyl diphosphate biosynthesis via DXP pathway; isopentenyl diphosphate from 1-deoxy-D-xylulose 5-phosphate: step 2/6.</text>
</comment>
<evidence type="ECO:0000256" key="6">
    <source>
        <dbReference type="ARBA" id="ARBA00023229"/>
    </source>
</evidence>
<organism evidence="8 9">
    <name type="scientific">Marivita hallyeonensis</name>
    <dbReference type="NCBI Taxonomy" id="996342"/>
    <lineage>
        <taxon>Bacteria</taxon>
        <taxon>Pseudomonadati</taxon>
        <taxon>Pseudomonadota</taxon>
        <taxon>Alphaproteobacteria</taxon>
        <taxon>Rhodobacterales</taxon>
        <taxon>Roseobacteraceae</taxon>
        <taxon>Marivita</taxon>
    </lineage>
</organism>
<dbReference type="GO" id="GO:0050518">
    <property type="term" value="F:2-C-methyl-D-erythritol 4-phosphate cytidylyltransferase activity"/>
    <property type="evidence" value="ECO:0007669"/>
    <property type="project" value="UniProtKB-UniRule"/>
</dbReference>
<proteinExistence type="inferred from homology"/>
<evidence type="ECO:0000256" key="2">
    <source>
        <dbReference type="ARBA" id="ARBA00004787"/>
    </source>
</evidence>
<evidence type="ECO:0000256" key="5">
    <source>
        <dbReference type="ARBA" id="ARBA00022695"/>
    </source>
</evidence>
<dbReference type="PANTHER" id="PTHR32125:SF4">
    <property type="entry name" value="2-C-METHYL-D-ERYTHRITOL 4-PHOSPHATE CYTIDYLYLTRANSFERASE, CHLOROPLASTIC"/>
    <property type="match status" value="1"/>
</dbReference>
<dbReference type="SUPFAM" id="SSF53448">
    <property type="entry name" value="Nucleotide-diphospho-sugar transferases"/>
    <property type="match status" value="1"/>
</dbReference>
<evidence type="ECO:0000256" key="3">
    <source>
        <dbReference type="ARBA" id="ARBA00009789"/>
    </source>
</evidence>
<feature type="site" description="Transition state stabilizer" evidence="7">
    <location>
        <position position="15"/>
    </location>
</feature>
<keyword evidence="5 7" id="KW-0548">Nucleotidyltransferase</keyword>
<gene>
    <name evidence="7" type="primary">ispD</name>
    <name evidence="8" type="ORF">SAMN05443551_0060</name>
</gene>
<dbReference type="InterPro" id="IPR029044">
    <property type="entry name" value="Nucleotide-diphossugar_trans"/>
</dbReference>
<evidence type="ECO:0000256" key="7">
    <source>
        <dbReference type="HAMAP-Rule" id="MF_00108"/>
    </source>
</evidence>
<dbReference type="PANTHER" id="PTHR32125">
    <property type="entry name" value="2-C-METHYL-D-ERYTHRITOL 4-PHOSPHATE CYTIDYLYLTRANSFERASE, CHLOROPLASTIC"/>
    <property type="match status" value="1"/>
</dbReference>
<dbReference type="Pfam" id="PF01128">
    <property type="entry name" value="IspD"/>
    <property type="match status" value="1"/>
</dbReference>
<dbReference type="EMBL" id="FQXC01000011">
    <property type="protein sequence ID" value="SHI06700.1"/>
    <property type="molecule type" value="Genomic_DNA"/>
</dbReference>
<evidence type="ECO:0000256" key="4">
    <source>
        <dbReference type="ARBA" id="ARBA00022679"/>
    </source>
</evidence>
<dbReference type="STRING" id="996342.SAMN05443551_0060"/>
<evidence type="ECO:0000313" key="9">
    <source>
        <dbReference type="Proteomes" id="UP000184221"/>
    </source>
</evidence>
<dbReference type="GO" id="GO:0019288">
    <property type="term" value="P:isopentenyl diphosphate biosynthetic process, methylerythritol 4-phosphate pathway"/>
    <property type="evidence" value="ECO:0007669"/>
    <property type="project" value="UniProtKB-UniRule"/>
</dbReference>
<feature type="site" description="Positions MEP for the nucleophilic attack" evidence="7">
    <location>
        <position position="154"/>
    </location>
</feature>
<dbReference type="CDD" id="cd02516">
    <property type="entry name" value="CDP-ME_synthetase"/>
    <property type="match status" value="1"/>
</dbReference>
<dbReference type="FunFam" id="3.90.550.10:FF:000003">
    <property type="entry name" value="2-C-methyl-D-erythritol 4-phosphate cytidylyltransferase"/>
    <property type="match status" value="1"/>
</dbReference>
<feature type="site" description="Positions MEP for the nucleophilic attack" evidence="7">
    <location>
        <position position="207"/>
    </location>
</feature>
<dbReference type="AlphaFoldDB" id="A0A1M5Y3Q0"/>
<dbReference type="PROSITE" id="PS01295">
    <property type="entry name" value="ISPD"/>
    <property type="match status" value="1"/>
</dbReference>
<comment type="similarity">
    <text evidence="3 7">Belongs to the IspD/TarI cytidylyltransferase family. IspD subfamily.</text>
</comment>
<dbReference type="Proteomes" id="UP000184221">
    <property type="component" value="Unassembled WGS sequence"/>
</dbReference>
<dbReference type="OrthoDB" id="9804336at2"/>